<reference evidence="3" key="2">
    <citation type="submission" date="2017-10" db="EMBL/GenBank/DDBJ databases">
        <title>Ladona fulva Genome sequencing and assembly.</title>
        <authorList>
            <person name="Murali S."/>
            <person name="Richards S."/>
            <person name="Bandaranaike D."/>
            <person name="Bellair M."/>
            <person name="Blankenburg K."/>
            <person name="Chao H."/>
            <person name="Dinh H."/>
            <person name="Doddapaneni H."/>
            <person name="Dugan-Rocha S."/>
            <person name="Elkadiri S."/>
            <person name="Gnanaolivu R."/>
            <person name="Hernandez B."/>
            <person name="Skinner E."/>
            <person name="Javaid M."/>
            <person name="Lee S."/>
            <person name="Li M."/>
            <person name="Ming W."/>
            <person name="Munidasa M."/>
            <person name="Muniz J."/>
            <person name="Nguyen L."/>
            <person name="Hughes D."/>
            <person name="Osuji N."/>
            <person name="Pu L.-L."/>
            <person name="Puazo M."/>
            <person name="Qu C."/>
            <person name="Quiroz J."/>
            <person name="Raj R."/>
            <person name="Weissenberger G."/>
            <person name="Xin Y."/>
            <person name="Zou X."/>
            <person name="Han Y."/>
            <person name="Worley K."/>
            <person name="Muzny D."/>
            <person name="Gibbs R."/>
        </authorList>
    </citation>
    <scope>NUCLEOTIDE SEQUENCE</scope>
    <source>
        <strain evidence="3">Sampled in the wild</strain>
    </source>
</reference>
<feature type="compositionally biased region" description="Basic and acidic residues" evidence="1">
    <location>
        <begin position="143"/>
        <end position="159"/>
    </location>
</feature>
<dbReference type="AlphaFoldDB" id="A0A8K0KBB0"/>
<organism evidence="3 4">
    <name type="scientific">Ladona fulva</name>
    <name type="common">Scarce chaser dragonfly</name>
    <name type="synonym">Libellula fulva</name>
    <dbReference type="NCBI Taxonomy" id="123851"/>
    <lineage>
        <taxon>Eukaryota</taxon>
        <taxon>Metazoa</taxon>
        <taxon>Ecdysozoa</taxon>
        <taxon>Arthropoda</taxon>
        <taxon>Hexapoda</taxon>
        <taxon>Insecta</taxon>
        <taxon>Pterygota</taxon>
        <taxon>Palaeoptera</taxon>
        <taxon>Odonata</taxon>
        <taxon>Epiprocta</taxon>
        <taxon>Anisoptera</taxon>
        <taxon>Libelluloidea</taxon>
        <taxon>Libellulidae</taxon>
        <taxon>Ladona</taxon>
    </lineage>
</organism>
<gene>
    <name evidence="3" type="ORF">J437_LFUL009735</name>
</gene>
<dbReference type="GO" id="GO:1905502">
    <property type="term" value="F:acetyl-CoA binding"/>
    <property type="evidence" value="ECO:0007669"/>
    <property type="project" value="TreeGrafter"/>
</dbReference>
<dbReference type="SUPFAM" id="SSF55729">
    <property type="entry name" value="Acyl-CoA N-acyltransferases (Nat)"/>
    <property type="match status" value="1"/>
</dbReference>
<feature type="domain" description="N-acetyltransferase" evidence="2">
    <location>
        <begin position="4"/>
        <end position="146"/>
    </location>
</feature>
<dbReference type="InterPro" id="IPR039840">
    <property type="entry name" value="NAA80"/>
</dbReference>
<name>A0A8K0KBB0_LADFU</name>
<dbReference type="Gene3D" id="3.40.630.30">
    <property type="match status" value="1"/>
</dbReference>
<protein>
    <recommendedName>
        <fullName evidence="2">N-acetyltransferase domain-containing protein</fullName>
    </recommendedName>
</protein>
<dbReference type="GO" id="GO:0005737">
    <property type="term" value="C:cytoplasm"/>
    <property type="evidence" value="ECO:0007669"/>
    <property type="project" value="TreeGrafter"/>
</dbReference>
<comment type="caution">
    <text evidence="3">The sequence shown here is derived from an EMBL/GenBank/DDBJ whole genome shotgun (WGS) entry which is preliminary data.</text>
</comment>
<keyword evidence="4" id="KW-1185">Reference proteome</keyword>
<sequence>MEVVPIHSVPHLMKECCELLNMEWKRSETARLRSLTASCDELPTCLVLIQNESDTIKVIGHSKLSKIPTVPEGCFVESVVIHPNLRRRGLGKYLMIKTEDYAKSHGFTSIFLSTHDQEIFYGKLGYSVCPPVSIYGSSIRNKPTKEGTRSPKKEDKPVDMFHCCGKKDISSITLKSPPPPPLPPPMPMSEKYGETKKIFMNKEL</sequence>
<dbReference type="EMBL" id="KZ308581">
    <property type="protein sequence ID" value="KAG8231886.1"/>
    <property type="molecule type" value="Genomic_DNA"/>
</dbReference>
<dbReference type="PANTHER" id="PTHR13538:SF4">
    <property type="entry name" value="N-ALPHA-ACETYLTRANSFERASE 80"/>
    <property type="match status" value="1"/>
</dbReference>
<dbReference type="CDD" id="cd04301">
    <property type="entry name" value="NAT_SF"/>
    <property type="match status" value="1"/>
</dbReference>
<dbReference type="PANTHER" id="PTHR13538">
    <property type="entry name" value="N-ACETYLTRANSFERASE 6"/>
    <property type="match status" value="1"/>
</dbReference>
<evidence type="ECO:0000313" key="4">
    <source>
        <dbReference type="Proteomes" id="UP000792457"/>
    </source>
</evidence>
<feature type="region of interest" description="Disordered" evidence="1">
    <location>
        <begin position="140"/>
        <end position="159"/>
    </location>
</feature>
<dbReference type="PROSITE" id="PS51186">
    <property type="entry name" value="GNAT"/>
    <property type="match status" value="1"/>
</dbReference>
<reference evidence="3" key="1">
    <citation type="submission" date="2013-04" db="EMBL/GenBank/DDBJ databases">
        <authorList>
            <person name="Qu J."/>
            <person name="Murali S.C."/>
            <person name="Bandaranaike D."/>
            <person name="Bellair M."/>
            <person name="Blankenburg K."/>
            <person name="Chao H."/>
            <person name="Dinh H."/>
            <person name="Doddapaneni H."/>
            <person name="Downs B."/>
            <person name="Dugan-Rocha S."/>
            <person name="Elkadiri S."/>
            <person name="Gnanaolivu R.D."/>
            <person name="Hernandez B."/>
            <person name="Javaid M."/>
            <person name="Jayaseelan J.C."/>
            <person name="Lee S."/>
            <person name="Li M."/>
            <person name="Ming W."/>
            <person name="Munidasa M."/>
            <person name="Muniz J."/>
            <person name="Nguyen L."/>
            <person name="Ongeri F."/>
            <person name="Osuji N."/>
            <person name="Pu L.-L."/>
            <person name="Puazo M."/>
            <person name="Qu C."/>
            <person name="Quiroz J."/>
            <person name="Raj R."/>
            <person name="Weissenberger G."/>
            <person name="Xin Y."/>
            <person name="Zou X."/>
            <person name="Han Y."/>
            <person name="Richards S."/>
            <person name="Worley K."/>
            <person name="Muzny D."/>
            <person name="Gibbs R."/>
        </authorList>
    </citation>
    <scope>NUCLEOTIDE SEQUENCE</scope>
    <source>
        <strain evidence="3">Sampled in the wild</strain>
    </source>
</reference>
<feature type="region of interest" description="Disordered" evidence="1">
    <location>
        <begin position="169"/>
        <end position="193"/>
    </location>
</feature>
<proteinExistence type="predicted"/>
<evidence type="ECO:0000313" key="3">
    <source>
        <dbReference type="EMBL" id="KAG8231886.1"/>
    </source>
</evidence>
<evidence type="ECO:0000256" key="1">
    <source>
        <dbReference type="SAM" id="MobiDB-lite"/>
    </source>
</evidence>
<accession>A0A8K0KBB0</accession>
<dbReference type="InterPro" id="IPR000182">
    <property type="entry name" value="GNAT_dom"/>
</dbReference>
<dbReference type="Pfam" id="PF00583">
    <property type="entry name" value="Acetyltransf_1"/>
    <property type="match status" value="1"/>
</dbReference>
<evidence type="ECO:0000259" key="2">
    <source>
        <dbReference type="PROSITE" id="PS51186"/>
    </source>
</evidence>
<dbReference type="InterPro" id="IPR016181">
    <property type="entry name" value="Acyl_CoA_acyltransferase"/>
</dbReference>
<feature type="compositionally biased region" description="Pro residues" evidence="1">
    <location>
        <begin position="176"/>
        <end position="187"/>
    </location>
</feature>
<dbReference type="OrthoDB" id="329272at2759"/>
<dbReference type="GO" id="GO:0008080">
    <property type="term" value="F:N-acetyltransferase activity"/>
    <property type="evidence" value="ECO:0007669"/>
    <property type="project" value="InterPro"/>
</dbReference>
<dbReference type="Proteomes" id="UP000792457">
    <property type="component" value="Unassembled WGS sequence"/>
</dbReference>